<keyword evidence="2" id="KW-1185">Reference proteome</keyword>
<dbReference type="SUPFAM" id="SSF56112">
    <property type="entry name" value="Protein kinase-like (PK-like)"/>
    <property type="match status" value="1"/>
</dbReference>
<evidence type="ECO:0000313" key="1">
    <source>
        <dbReference type="EMBL" id="KAE9403785.1"/>
    </source>
</evidence>
<protein>
    <submittedName>
        <fullName evidence="1">Uncharacterized protein</fullName>
    </submittedName>
</protein>
<gene>
    <name evidence="1" type="ORF">BT96DRAFT_878419</name>
</gene>
<sequence length="584" mass="65928">MSGKKTINAVFLYVDDDAIIKKVSGPAIMEPDMFINTASTTMKSELQLQRSALIFFHLDSPIRRDDSTAMMEQLGGRFDYDWKQWKNGRLQTIIDSVSDPDNIYLVALYISEFERLPPREWSSELPGGKYFSERPAKAPSTGAEPAEFAAGQKLEETRIYCDRPRRSKEKEVLIPLALLFPSFGAFQTNIRTIEPSDAGLLFATRMSEDLCGIFDNEDKREAAFRALLGEFLGVNIPKEKIGDFTTDGAVKFTIDSKDGACTLIIEVKSEQCGNGDPGFQVALNYLENSRIIRHRAAAGDAKAASWMRLRLPSILITHPGPSIQILGGVMNDRPQIEVLTACVPMSFHASNQEMLLDLARTLTALHILFTDLGKLYDYPPAANPSSPVQHSFPYPRSFKTGEETTSFTYVRRVDATRLVFEINTEHNEKLFVKYARQYGERAHRKAYEIGLAPKLLACDDLEGGWKLVVMASIPADYEAVDDIFKKVDVVVKEEIKSKVREALEPFFEEGFIHGDLRPANIFFDVKENKVLIIDYDWAGSVGAVKYPPNVRCTSRIWRPEGELSLRPIILKHDREMVEHLYPMY</sequence>
<proteinExistence type="predicted"/>
<reference evidence="1" key="1">
    <citation type="journal article" date="2019" name="Environ. Microbiol.">
        <title>Fungal ecological strategies reflected in gene transcription - a case study of two litter decomposers.</title>
        <authorList>
            <person name="Barbi F."/>
            <person name="Kohler A."/>
            <person name="Barry K."/>
            <person name="Baskaran P."/>
            <person name="Daum C."/>
            <person name="Fauchery L."/>
            <person name="Ihrmark K."/>
            <person name="Kuo A."/>
            <person name="LaButti K."/>
            <person name="Lipzen A."/>
            <person name="Morin E."/>
            <person name="Grigoriev I.V."/>
            <person name="Henrissat B."/>
            <person name="Lindahl B."/>
            <person name="Martin F."/>
        </authorList>
    </citation>
    <scope>NUCLEOTIDE SEQUENCE</scope>
    <source>
        <strain evidence="1">JB14</strain>
    </source>
</reference>
<evidence type="ECO:0000313" key="2">
    <source>
        <dbReference type="Proteomes" id="UP000799118"/>
    </source>
</evidence>
<dbReference type="InterPro" id="IPR011009">
    <property type="entry name" value="Kinase-like_dom_sf"/>
</dbReference>
<dbReference type="OrthoDB" id="4062651at2759"/>
<name>A0A6A4I4S4_9AGAR</name>
<dbReference type="EMBL" id="ML769422">
    <property type="protein sequence ID" value="KAE9403785.1"/>
    <property type="molecule type" value="Genomic_DNA"/>
</dbReference>
<organism evidence="1 2">
    <name type="scientific">Gymnopus androsaceus JB14</name>
    <dbReference type="NCBI Taxonomy" id="1447944"/>
    <lineage>
        <taxon>Eukaryota</taxon>
        <taxon>Fungi</taxon>
        <taxon>Dikarya</taxon>
        <taxon>Basidiomycota</taxon>
        <taxon>Agaricomycotina</taxon>
        <taxon>Agaricomycetes</taxon>
        <taxon>Agaricomycetidae</taxon>
        <taxon>Agaricales</taxon>
        <taxon>Marasmiineae</taxon>
        <taxon>Omphalotaceae</taxon>
        <taxon>Gymnopus</taxon>
    </lineage>
</organism>
<dbReference type="Gene3D" id="1.10.510.10">
    <property type="entry name" value="Transferase(Phosphotransferase) domain 1"/>
    <property type="match status" value="1"/>
</dbReference>
<dbReference type="Proteomes" id="UP000799118">
    <property type="component" value="Unassembled WGS sequence"/>
</dbReference>
<accession>A0A6A4I4S4</accession>
<dbReference type="AlphaFoldDB" id="A0A6A4I4S4"/>